<dbReference type="SUPFAM" id="SSF55729">
    <property type="entry name" value="Acyl-CoA N-acyltransferases (Nat)"/>
    <property type="match status" value="1"/>
</dbReference>
<feature type="domain" description="N-acetyltransferase" evidence="1">
    <location>
        <begin position="5"/>
        <end position="162"/>
    </location>
</feature>
<dbReference type="InterPro" id="IPR016181">
    <property type="entry name" value="Acyl_CoA_acyltransferase"/>
</dbReference>
<dbReference type="GO" id="GO:0016747">
    <property type="term" value="F:acyltransferase activity, transferring groups other than amino-acyl groups"/>
    <property type="evidence" value="ECO:0007669"/>
    <property type="project" value="InterPro"/>
</dbReference>
<evidence type="ECO:0000313" key="3">
    <source>
        <dbReference type="Proteomes" id="UP000199448"/>
    </source>
</evidence>
<keyword evidence="2" id="KW-0808">Transferase</keyword>
<evidence type="ECO:0000259" key="1">
    <source>
        <dbReference type="PROSITE" id="PS51186"/>
    </source>
</evidence>
<dbReference type="EMBL" id="FNUG01000002">
    <property type="protein sequence ID" value="SEE77538.1"/>
    <property type="molecule type" value="Genomic_DNA"/>
</dbReference>
<sequence>MKEEILIKPLNYTEEELVQIVELIRSNLDPEFTTEFFKWKHLENPFGKSYGLVAWSGNTIVGLRVFMFWEFIRNGKILRSIRPVDTVVDSNYRGRGLFKKLTLQGLENCKGQYDFIFNTPNNNSLPGYLKMGWEKSPNSSTFRVGVINPFQTKPHLLRKELDTLPVLNDSGEALETNKTKNYLKWRYVDPKYKIYTFDKGVIVFSITRIKGIKSFIVYELLGEKEYFNDLLLVVARRFNAYLVYYYNSKDLHDLRLLTSFERKEAVVVLKENEEVSADQLNFSMGDLEGTL</sequence>
<proteinExistence type="predicted"/>
<name>A0A1H5LMX3_9FLAO</name>
<dbReference type="AlphaFoldDB" id="A0A1H5LMX3"/>
<protein>
    <submittedName>
        <fullName evidence="2">Acetyltransferase (GNAT) domain-containing protein</fullName>
    </submittedName>
</protein>
<dbReference type="OrthoDB" id="5570877at2"/>
<dbReference type="Pfam" id="PF13527">
    <property type="entry name" value="Acetyltransf_9"/>
    <property type="match status" value="1"/>
</dbReference>
<dbReference type="Gene3D" id="3.40.630.30">
    <property type="match status" value="1"/>
</dbReference>
<dbReference type="PROSITE" id="PS51186">
    <property type="entry name" value="GNAT"/>
    <property type="match status" value="1"/>
</dbReference>
<dbReference type="Proteomes" id="UP000199448">
    <property type="component" value="Unassembled WGS sequence"/>
</dbReference>
<dbReference type="STRING" id="390640.SAMN04488034_102323"/>
<accession>A0A1H5LMX3</accession>
<organism evidence="2 3">
    <name type="scientific">Salinimicrobium catena</name>
    <dbReference type="NCBI Taxonomy" id="390640"/>
    <lineage>
        <taxon>Bacteria</taxon>
        <taxon>Pseudomonadati</taxon>
        <taxon>Bacteroidota</taxon>
        <taxon>Flavobacteriia</taxon>
        <taxon>Flavobacteriales</taxon>
        <taxon>Flavobacteriaceae</taxon>
        <taxon>Salinimicrobium</taxon>
    </lineage>
</organism>
<keyword evidence="3" id="KW-1185">Reference proteome</keyword>
<evidence type="ECO:0000313" key="2">
    <source>
        <dbReference type="EMBL" id="SEE77538.1"/>
    </source>
</evidence>
<reference evidence="2 3" key="1">
    <citation type="submission" date="2016-10" db="EMBL/GenBank/DDBJ databases">
        <authorList>
            <person name="de Groot N.N."/>
        </authorList>
    </citation>
    <scope>NUCLEOTIDE SEQUENCE [LARGE SCALE GENOMIC DNA]</scope>
    <source>
        <strain evidence="2 3">DSM 23553</strain>
    </source>
</reference>
<gene>
    <name evidence="2" type="ORF">SAMN04488034_102323</name>
</gene>
<dbReference type="InterPro" id="IPR000182">
    <property type="entry name" value="GNAT_dom"/>
</dbReference>
<dbReference type="RefSeq" id="WP_093112650.1">
    <property type="nucleotide sequence ID" value="NZ_FNGG01000002.1"/>
</dbReference>